<dbReference type="SMART" id="SM00530">
    <property type="entry name" value="HTH_XRE"/>
    <property type="match status" value="1"/>
</dbReference>
<dbReference type="Gene3D" id="1.10.260.40">
    <property type="entry name" value="lambda repressor-like DNA-binding domains"/>
    <property type="match status" value="1"/>
</dbReference>
<dbReference type="GO" id="GO:0003677">
    <property type="term" value="F:DNA binding"/>
    <property type="evidence" value="ECO:0007669"/>
    <property type="project" value="UniProtKB-KW"/>
</dbReference>
<sequence length="200" mass="21990">MLIQGIVLRMTQELDVDSTIRQRIRALRQSRGWSLESLATKAQLSVSTLSRIETGSRRIALDQLVPIARALGTTLDELVATAGEDVVIRPEPVDLPGMTIWKLTNEDAVNGVTVSKIRYDSATAPAPSEARIHQGKEWFTVLSGEVQLKLGERTYHVVAGQAAQFDTLTPHVIWAVNGVAEILSIMDHEGRRAHHGDRPS</sequence>
<dbReference type="Pfam" id="PF07883">
    <property type="entry name" value="Cupin_2"/>
    <property type="match status" value="1"/>
</dbReference>
<feature type="domain" description="HTH cro/C1-type" evidence="2">
    <location>
        <begin position="24"/>
        <end position="78"/>
    </location>
</feature>
<dbReference type="InterPro" id="IPR001387">
    <property type="entry name" value="Cro/C1-type_HTH"/>
</dbReference>
<evidence type="ECO:0000259" key="2">
    <source>
        <dbReference type="PROSITE" id="PS50943"/>
    </source>
</evidence>
<accession>A0ABS4XTC8</accession>
<dbReference type="PANTHER" id="PTHR46797">
    <property type="entry name" value="HTH-TYPE TRANSCRIPTIONAL REGULATOR"/>
    <property type="match status" value="1"/>
</dbReference>
<comment type="caution">
    <text evidence="3">The sequence shown here is derived from an EMBL/GenBank/DDBJ whole genome shotgun (WGS) entry which is preliminary data.</text>
</comment>
<dbReference type="InterPro" id="IPR013096">
    <property type="entry name" value="Cupin_2"/>
</dbReference>
<dbReference type="PANTHER" id="PTHR46797:SF1">
    <property type="entry name" value="METHYLPHOSPHONATE SYNTHASE"/>
    <property type="match status" value="1"/>
</dbReference>
<keyword evidence="1 3" id="KW-0238">DNA-binding</keyword>
<dbReference type="Pfam" id="PF01381">
    <property type="entry name" value="HTH_3"/>
    <property type="match status" value="1"/>
</dbReference>
<dbReference type="SUPFAM" id="SSF51182">
    <property type="entry name" value="RmlC-like cupins"/>
    <property type="match status" value="1"/>
</dbReference>
<organism evidence="3 4">
    <name type="scientific">Glutamicibacter protophormiae</name>
    <name type="common">Brevibacterium protophormiae</name>
    <dbReference type="NCBI Taxonomy" id="37930"/>
    <lineage>
        <taxon>Bacteria</taxon>
        <taxon>Bacillati</taxon>
        <taxon>Actinomycetota</taxon>
        <taxon>Actinomycetes</taxon>
        <taxon>Micrococcales</taxon>
        <taxon>Micrococcaceae</taxon>
        <taxon>Glutamicibacter</taxon>
    </lineage>
</organism>
<dbReference type="InterPro" id="IPR014710">
    <property type="entry name" value="RmlC-like_jellyroll"/>
</dbReference>
<keyword evidence="4" id="KW-1185">Reference proteome</keyword>
<dbReference type="Proteomes" id="UP001195422">
    <property type="component" value="Unassembled WGS sequence"/>
</dbReference>
<proteinExistence type="predicted"/>
<dbReference type="CDD" id="cd00093">
    <property type="entry name" value="HTH_XRE"/>
    <property type="match status" value="1"/>
</dbReference>
<dbReference type="PROSITE" id="PS50943">
    <property type="entry name" value="HTH_CROC1"/>
    <property type="match status" value="1"/>
</dbReference>
<dbReference type="CDD" id="cd02209">
    <property type="entry name" value="cupin_XRE_C"/>
    <property type="match status" value="1"/>
</dbReference>
<evidence type="ECO:0000256" key="1">
    <source>
        <dbReference type="ARBA" id="ARBA00023125"/>
    </source>
</evidence>
<dbReference type="SUPFAM" id="SSF47413">
    <property type="entry name" value="lambda repressor-like DNA-binding domains"/>
    <property type="match status" value="1"/>
</dbReference>
<dbReference type="EMBL" id="JAGIOJ010000001">
    <property type="protein sequence ID" value="MBP2399773.1"/>
    <property type="molecule type" value="Genomic_DNA"/>
</dbReference>
<protein>
    <submittedName>
        <fullName evidence="3">DNA-binding Xre family transcriptional regulator</fullName>
    </submittedName>
</protein>
<evidence type="ECO:0000313" key="3">
    <source>
        <dbReference type="EMBL" id="MBP2399773.1"/>
    </source>
</evidence>
<reference evidence="3 4" key="1">
    <citation type="submission" date="2021-03" db="EMBL/GenBank/DDBJ databases">
        <title>Sequencing the genomes of 1000 actinobacteria strains.</title>
        <authorList>
            <person name="Klenk H.-P."/>
        </authorList>
    </citation>
    <scope>NUCLEOTIDE SEQUENCE [LARGE SCALE GENOMIC DNA]</scope>
    <source>
        <strain evidence="3 4">DSM 20168</strain>
    </source>
</reference>
<dbReference type="RefSeq" id="WP_308425053.1">
    <property type="nucleotide sequence ID" value="NZ_BMPH01000006.1"/>
</dbReference>
<dbReference type="InterPro" id="IPR010982">
    <property type="entry name" value="Lambda_DNA-bd_dom_sf"/>
</dbReference>
<gene>
    <name evidence="3" type="ORF">JOF39_002854</name>
</gene>
<dbReference type="InterPro" id="IPR011051">
    <property type="entry name" value="RmlC_Cupin_sf"/>
</dbReference>
<dbReference type="Gene3D" id="2.60.120.10">
    <property type="entry name" value="Jelly Rolls"/>
    <property type="match status" value="1"/>
</dbReference>
<evidence type="ECO:0000313" key="4">
    <source>
        <dbReference type="Proteomes" id="UP001195422"/>
    </source>
</evidence>
<name>A0ABS4XTC8_GLUPR</name>
<dbReference type="InterPro" id="IPR050807">
    <property type="entry name" value="TransReg_Diox_bact_type"/>
</dbReference>